<accession>A0AAW0LKT9</accession>
<dbReference type="GO" id="GO:0005524">
    <property type="term" value="F:ATP binding"/>
    <property type="evidence" value="ECO:0007669"/>
    <property type="project" value="UniProtKB-KW"/>
</dbReference>
<evidence type="ECO:0000256" key="4">
    <source>
        <dbReference type="ARBA" id="ARBA00022777"/>
    </source>
</evidence>
<evidence type="ECO:0000313" key="6">
    <source>
        <dbReference type="EMBL" id="KAK7851459.1"/>
    </source>
</evidence>
<evidence type="ECO:0000256" key="5">
    <source>
        <dbReference type="ARBA" id="ARBA00022840"/>
    </source>
</evidence>
<dbReference type="GO" id="GO:0005634">
    <property type="term" value="C:nucleus"/>
    <property type="evidence" value="ECO:0007669"/>
    <property type="project" value="TreeGrafter"/>
</dbReference>
<gene>
    <name evidence="6" type="primary">AFC1_1</name>
    <name evidence="6" type="ORF">CFP56_041967</name>
</gene>
<sequence>MRRSMLGGVDWIGQMVLPRESIKAVTKLPRLQNLIMEHVDHSAGDLIHLLQGLLRYDPLDRLKAREAPRYPFFSRDHLRR</sequence>
<keyword evidence="1" id="KW-0723">Serine/threonine-protein kinase</keyword>
<keyword evidence="2" id="KW-0808">Transferase</keyword>
<dbReference type="InterPro" id="IPR051175">
    <property type="entry name" value="CLK_kinases"/>
</dbReference>
<keyword evidence="4 6" id="KW-0418">Kinase</keyword>
<keyword evidence="7" id="KW-1185">Reference proteome</keyword>
<proteinExistence type="predicted"/>
<dbReference type="PANTHER" id="PTHR45646">
    <property type="entry name" value="SERINE/THREONINE-PROTEIN KINASE DOA-RELATED"/>
    <property type="match status" value="1"/>
</dbReference>
<keyword evidence="5" id="KW-0067">ATP-binding</keyword>
<evidence type="ECO:0000313" key="7">
    <source>
        <dbReference type="Proteomes" id="UP000237347"/>
    </source>
</evidence>
<dbReference type="SUPFAM" id="SSF56112">
    <property type="entry name" value="Protein kinase-like (PK-like)"/>
    <property type="match status" value="1"/>
</dbReference>
<evidence type="ECO:0000256" key="1">
    <source>
        <dbReference type="ARBA" id="ARBA00022527"/>
    </source>
</evidence>
<dbReference type="Gene3D" id="1.10.510.10">
    <property type="entry name" value="Transferase(Phosphotransferase) domain 1"/>
    <property type="match status" value="1"/>
</dbReference>
<keyword evidence="3" id="KW-0547">Nucleotide-binding</keyword>
<dbReference type="GO" id="GO:0004674">
    <property type="term" value="F:protein serine/threonine kinase activity"/>
    <property type="evidence" value="ECO:0007669"/>
    <property type="project" value="UniProtKB-KW"/>
</dbReference>
<dbReference type="PANTHER" id="PTHR45646:SF7">
    <property type="entry name" value="SERINE_THREONINE-PROTEIN KINASE AFC2"/>
    <property type="match status" value="1"/>
</dbReference>
<dbReference type="EMBL" id="PKMF04000087">
    <property type="protein sequence ID" value="KAK7851459.1"/>
    <property type="molecule type" value="Genomic_DNA"/>
</dbReference>
<protein>
    <submittedName>
        <fullName evidence="6">Serine/threonine-protein kinase afc1</fullName>
    </submittedName>
</protein>
<name>A0AAW0LKT9_QUESU</name>
<evidence type="ECO:0000256" key="3">
    <source>
        <dbReference type="ARBA" id="ARBA00022741"/>
    </source>
</evidence>
<organism evidence="6 7">
    <name type="scientific">Quercus suber</name>
    <name type="common">Cork oak</name>
    <dbReference type="NCBI Taxonomy" id="58331"/>
    <lineage>
        <taxon>Eukaryota</taxon>
        <taxon>Viridiplantae</taxon>
        <taxon>Streptophyta</taxon>
        <taxon>Embryophyta</taxon>
        <taxon>Tracheophyta</taxon>
        <taxon>Spermatophyta</taxon>
        <taxon>Magnoliopsida</taxon>
        <taxon>eudicotyledons</taxon>
        <taxon>Gunneridae</taxon>
        <taxon>Pentapetalae</taxon>
        <taxon>rosids</taxon>
        <taxon>fabids</taxon>
        <taxon>Fagales</taxon>
        <taxon>Fagaceae</taxon>
        <taxon>Quercus</taxon>
    </lineage>
</organism>
<dbReference type="InterPro" id="IPR011009">
    <property type="entry name" value="Kinase-like_dom_sf"/>
</dbReference>
<dbReference type="Proteomes" id="UP000237347">
    <property type="component" value="Unassembled WGS sequence"/>
</dbReference>
<comment type="caution">
    <text evidence="6">The sequence shown here is derived from an EMBL/GenBank/DDBJ whole genome shotgun (WGS) entry which is preliminary data.</text>
</comment>
<reference evidence="6 7" key="1">
    <citation type="journal article" date="2018" name="Sci. Data">
        <title>The draft genome sequence of cork oak.</title>
        <authorList>
            <person name="Ramos A.M."/>
            <person name="Usie A."/>
            <person name="Barbosa P."/>
            <person name="Barros P.M."/>
            <person name="Capote T."/>
            <person name="Chaves I."/>
            <person name="Simoes F."/>
            <person name="Abreu I."/>
            <person name="Carrasquinho I."/>
            <person name="Faro C."/>
            <person name="Guimaraes J.B."/>
            <person name="Mendonca D."/>
            <person name="Nobrega F."/>
            <person name="Rodrigues L."/>
            <person name="Saibo N.J.M."/>
            <person name="Varela M.C."/>
            <person name="Egas C."/>
            <person name="Matos J."/>
            <person name="Miguel C.M."/>
            <person name="Oliveira M.M."/>
            <person name="Ricardo C.P."/>
            <person name="Goncalves S."/>
        </authorList>
    </citation>
    <scope>NUCLEOTIDE SEQUENCE [LARGE SCALE GENOMIC DNA]</scope>
    <source>
        <strain evidence="7">cv. HL8</strain>
    </source>
</reference>
<dbReference type="AlphaFoldDB" id="A0AAW0LKT9"/>
<evidence type="ECO:0000256" key="2">
    <source>
        <dbReference type="ARBA" id="ARBA00022679"/>
    </source>
</evidence>